<organism evidence="1">
    <name type="scientific">Ovis aries</name>
    <name type="common">Sheep</name>
    <dbReference type="NCBI Taxonomy" id="9940"/>
    <lineage>
        <taxon>Eukaryota</taxon>
        <taxon>Metazoa</taxon>
        <taxon>Chordata</taxon>
        <taxon>Craniata</taxon>
        <taxon>Vertebrata</taxon>
        <taxon>Euteleostomi</taxon>
        <taxon>Mammalia</taxon>
        <taxon>Eutheria</taxon>
        <taxon>Laurasiatheria</taxon>
        <taxon>Artiodactyla</taxon>
        <taxon>Ruminantia</taxon>
        <taxon>Pecora</taxon>
        <taxon>Bovidae</taxon>
        <taxon>Caprinae</taxon>
        <taxon>Ovis</taxon>
    </lineage>
</organism>
<reference evidence="1" key="3">
    <citation type="submission" date="2025-09" db="UniProtKB">
        <authorList>
            <consortium name="Ensembl"/>
        </authorList>
    </citation>
    <scope>IDENTIFICATION</scope>
</reference>
<reference evidence="1" key="2">
    <citation type="submission" date="2025-08" db="UniProtKB">
        <authorList>
            <consortium name="Ensembl"/>
        </authorList>
    </citation>
    <scope>IDENTIFICATION</scope>
</reference>
<evidence type="ECO:0000313" key="1">
    <source>
        <dbReference type="Ensembl" id="ENSOARP00020003026.2"/>
    </source>
</evidence>
<protein>
    <submittedName>
        <fullName evidence="1">SH3 domain binding glutamate rich protein</fullName>
    </submittedName>
</protein>
<gene>
    <name evidence="1" type="primary">SH3BGR</name>
</gene>
<sequence>MVIKVFVATSSGSIAIRKKQQEVVGFLEANKIDFKEFDIAGDEDNRKWMRENVPGEKKPQNGIPLPPQIFNEEQYCGDFDSFFSAKEENIIYSFLGLAPPPGSKVTKSPEEASSLPDGEVAGEAQSTTEGTEKAEESGEHETQEEGDEDAGDPAGSQEKDEEEGETAAEEARVILASRLGIEPVPPELEGKVLTTAPQGSPYDIYSSCIITIRLTWIYQHGNKHNPVW</sequence>
<name>A0AC11AU11_SHEEP</name>
<accession>A0AC11AU11</accession>
<reference evidence="1" key="1">
    <citation type="submission" date="2020-11" db="EMBL/GenBank/DDBJ databases">
        <authorList>
            <person name="Davenport K.M."/>
            <person name="Bickhart D.M."/>
            <person name="Smith T.P.L."/>
            <person name="Murdoch B.M."/>
            <person name="Rosen B.D."/>
        </authorList>
    </citation>
    <scope>NUCLEOTIDE SEQUENCE [LARGE SCALE GENOMIC DNA]</scope>
    <source>
        <strain evidence="1">OAR_USU_Benz2616</strain>
    </source>
</reference>
<dbReference type="Ensembl" id="ENSOART00020003649.2">
    <property type="protein sequence ID" value="ENSOARP00020003026.2"/>
    <property type="gene ID" value="ENSOARG00020002389.2"/>
</dbReference>
<proteinExistence type="predicted"/>